<accession>A0A8D8BRQ3</accession>
<name>A0A8D8BRQ3_CULPI</name>
<organism evidence="1">
    <name type="scientific">Culex pipiens</name>
    <name type="common">House mosquito</name>
    <dbReference type="NCBI Taxonomy" id="7175"/>
    <lineage>
        <taxon>Eukaryota</taxon>
        <taxon>Metazoa</taxon>
        <taxon>Ecdysozoa</taxon>
        <taxon>Arthropoda</taxon>
        <taxon>Hexapoda</taxon>
        <taxon>Insecta</taxon>
        <taxon>Pterygota</taxon>
        <taxon>Neoptera</taxon>
        <taxon>Endopterygota</taxon>
        <taxon>Diptera</taxon>
        <taxon>Nematocera</taxon>
        <taxon>Culicoidea</taxon>
        <taxon>Culicidae</taxon>
        <taxon>Culicinae</taxon>
        <taxon>Culicini</taxon>
        <taxon>Culex</taxon>
        <taxon>Culex</taxon>
    </lineage>
</organism>
<sequence length="122" mass="13169">MPRLPSKSWMVPGSTVAPWTSPTSKYLSEGCEWVCVWVSAGIAVRVGSTRFLLLVSPISLKSVSFLVCSTSIGQSQAFFGFRPSQHTHTHAGMIAVAVLLIKGSRVHTHNIAYTRLGLLALS</sequence>
<evidence type="ECO:0000313" key="1">
    <source>
        <dbReference type="EMBL" id="CAG6480050.1"/>
    </source>
</evidence>
<reference evidence="1" key="1">
    <citation type="submission" date="2021-05" db="EMBL/GenBank/DDBJ databases">
        <authorList>
            <person name="Alioto T."/>
            <person name="Alioto T."/>
            <person name="Gomez Garrido J."/>
        </authorList>
    </citation>
    <scope>NUCLEOTIDE SEQUENCE</scope>
</reference>
<dbReference type="AlphaFoldDB" id="A0A8D8BRQ3"/>
<proteinExistence type="predicted"/>
<dbReference type="EMBL" id="HBUE01087424">
    <property type="protein sequence ID" value="CAG6480050.1"/>
    <property type="molecule type" value="Transcribed_RNA"/>
</dbReference>
<protein>
    <submittedName>
        <fullName evidence="1">(northern house mosquito) hypothetical protein</fullName>
    </submittedName>
</protein>